<protein>
    <submittedName>
        <fullName evidence="3">Fructosamine kinase family protein</fullName>
    </submittedName>
</protein>
<comment type="similarity">
    <text evidence="1 2">Belongs to the fructosamine kinase family.</text>
</comment>
<dbReference type="Gene3D" id="3.30.200.20">
    <property type="entry name" value="Phosphorylase Kinase, domain 1"/>
    <property type="match status" value="1"/>
</dbReference>
<dbReference type="InterPro" id="IPR016477">
    <property type="entry name" value="Fructo-/Ketosamine-3-kinase"/>
</dbReference>
<evidence type="ECO:0000256" key="2">
    <source>
        <dbReference type="PIRNR" id="PIRNR006221"/>
    </source>
</evidence>
<evidence type="ECO:0000256" key="1">
    <source>
        <dbReference type="ARBA" id="ARBA00009460"/>
    </source>
</evidence>
<evidence type="ECO:0000313" key="4">
    <source>
        <dbReference type="Proteomes" id="UP001431449"/>
    </source>
</evidence>
<dbReference type="Proteomes" id="UP001431449">
    <property type="component" value="Unassembled WGS sequence"/>
</dbReference>
<evidence type="ECO:0000313" key="3">
    <source>
        <dbReference type="EMBL" id="MCK7594397.1"/>
    </source>
</evidence>
<keyword evidence="2 3" id="KW-0418">Kinase</keyword>
<accession>A0ABT0GIM1</accession>
<dbReference type="SUPFAM" id="SSF56112">
    <property type="entry name" value="Protein kinase-like (PK-like)"/>
    <property type="match status" value="1"/>
</dbReference>
<name>A0ABT0GIM1_9GAMM</name>
<proteinExistence type="inferred from homology"/>
<keyword evidence="4" id="KW-1185">Reference proteome</keyword>
<dbReference type="Gene3D" id="1.20.1270.240">
    <property type="match status" value="1"/>
</dbReference>
<dbReference type="PIRSF" id="PIRSF006221">
    <property type="entry name" value="Ketosamine-3-kinase"/>
    <property type="match status" value="1"/>
</dbReference>
<dbReference type="RefSeq" id="WP_248209526.1">
    <property type="nucleotide sequence ID" value="NZ_JALNMH010000009.1"/>
</dbReference>
<dbReference type="GO" id="GO:0016301">
    <property type="term" value="F:kinase activity"/>
    <property type="evidence" value="ECO:0007669"/>
    <property type="project" value="UniProtKB-KW"/>
</dbReference>
<dbReference type="PANTHER" id="PTHR12149:SF8">
    <property type="entry name" value="PROTEIN-RIBULOSAMINE 3-KINASE"/>
    <property type="match status" value="1"/>
</dbReference>
<dbReference type="Gene3D" id="1.10.510.10">
    <property type="entry name" value="Transferase(Phosphotransferase) domain 1"/>
    <property type="match status" value="1"/>
</dbReference>
<dbReference type="Pfam" id="PF03881">
    <property type="entry name" value="Fructosamin_kin"/>
    <property type="match status" value="1"/>
</dbReference>
<organism evidence="3 4">
    <name type="scientific">Pseudomarimonas salicorniae</name>
    <dbReference type="NCBI Taxonomy" id="2933270"/>
    <lineage>
        <taxon>Bacteria</taxon>
        <taxon>Pseudomonadati</taxon>
        <taxon>Pseudomonadota</taxon>
        <taxon>Gammaproteobacteria</taxon>
        <taxon>Lysobacterales</taxon>
        <taxon>Lysobacteraceae</taxon>
        <taxon>Pseudomarimonas</taxon>
    </lineage>
</organism>
<sequence>MESGRGTELPAGWDRGGDGLARLGAGDGRTVVVKRRRTVPGDFFAAEARGLAILAEAGALRTPTVLGVTRTAIALEDLGSGQPSARDWAQAGAALARQHAGRGPGFGFPAPGYIGDSAQDNAWEQDGHRFFAERRLLPQARRARDAGLLPPSAAMRIDRLASRLDRLLPESPPVLLHGDLWLGNLHPCANGELALIDAAAVHFGWAGADLAMLGLFGTPPPAFLEAYVGAGGRSDWKDHADLLNLYHLLNHLNLFGAGYRSAVLGVLDRHT</sequence>
<dbReference type="PANTHER" id="PTHR12149">
    <property type="entry name" value="FRUCTOSAMINE 3 KINASE-RELATED PROTEIN"/>
    <property type="match status" value="1"/>
</dbReference>
<dbReference type="InterPro" id="IPR011009">
    <property type="entry name" value="Kinase-like_dom_sf"/>
</dbReference>
<keyword evidence="2" id="KW-0808">Transferase</keyword>
<reference evidence="3" key="1">
    <citation type="submission" date="2022-04" db="EMBL/GenBank/DDBJ databases">
        <title>Lysobacter sp. CAU 1642 isolated from sea sand.</title>
        <authorList>
            <person name="Kim W."/>
        </authorList>
    </citation>
    <scope>NUCLEOTIDE SEQUENCE</scope>
    <source>
        <strain evidence="3">CAU 1642</strain>
    </source>
</reference>
<gene>
    <name evidence="3" type="ORF">M0G41_12035</name>
</gene>
<comment type="caution">
    <text evidence="3">The sequence shown here is derived from an EMBL/GenBank/DDBJ whole genome shotgun (WGS) entry which is preliminary data.</text>
</comment>
<dbReference type="EMBL" id="JALNMH010000009">
    <property type="protein sequence ID" value="MCK7594397.1"/>
    <property type="molecule type" value="Genomic_DNA"/>
</dbReference>